<dbReference type="PANTHER" id="PTHR11699">
    <property type="entry name" value="ALDEHYDE DEHYDROGENASE-RELATED"/>
    <property type="match status" value="1"/>
</dbReference>
<dbReference type="SUPFAM" id="SSF53720">
    <property type="entry name" value="ALDH-like"/>
    <property type="match status" value="1"/>
</dbReference>
<comment type="caution">
    <text evidence="8">The sequence shown here is derived from an EMBL/GenBank/DDBJ whole genome shotgun (WGS) entry which is preliminary data.</text>
</comment>
<evidence type="ECO:0000256" key="2">
    <source>
        <dbReference type="ARBA" id="ARBA00023002"/>
    </source>
</evidence>
<evidence type="ECO:0000256" key="6">
    <source>
        <dbReference type="RuleBase" id="RU003345"/>
    </source>
</evidence>
<evidence type="ECO:0000256" key="1">
    <source>
        <dbReference type="ARBA" id="ARBA00009986"/>
    </source>
</evidence>
<sequence length="487" mass="51697">MSKPASPNIETRLFIGNKYKEAKQSEKITVINPFDQSIVTGAVSCAGPDDVDDAVEAAFAAAKGWAKTRPSERARLMLRLADLVEENSEELAALETMAMGAPLWITKHGATSMAEWFRYYAGWANKLPGETFLDPAEGTCKLSTYEPFGVCAGIAAWNGSLMFVGWKVAPAIAAGNTFVFKCSEKSPLGVLALGKLVIEAGFPPGVINFISGGAEAGHALASHMKIGKISFTGSSAAGRKVQVAAANSNLKQCSLELGGKSAAIVFEDAQLDNALDAMSMGFLVNSTQVCAATTRLLIHENIAETFVESLRSRFESIVLGDPKAPTSFMGPLVDKIQFDRVNGIIENGAKEPGVQVVTGGPSSKTKSGGFFVTPTIFLNPSTESTMWRDEIFGPVLCVRTFKDEDEAIELANDSKYGLGGSIYTSDISRALRVGAELKTGTVSINQGVIPDYCIPFGGWKESGTGREGGKAGIMAYLQSKTISVKLL</sequence>
<dbReference type="InterPro" id="IPR016162">
    <property type="entry name" value="Ald_DH_N"/>
</dbReference>
<evidence type="ECO:0000313" key="9">
    <source>
        <dbReference type="Proteomes" id="UP000766486"/>
    </source>
</evidence>
<feature type="active site" evidence="5">
    <location>
        <position position="256"/>
    </location>
</feature>
<proteinExistence type="inferred from homology"/>
<dbReference type="InterPro" id="IPR016161">
    <property type="entry name" value="Ald_DH/histidinol_DH"/>
</dbReference>
<dbReference type="Proteomes" id="UP000766486">
    <property type="component" value="Unassembled WGS sequence"/>
</dbReference>
<feature type="domain" description="Aldehyde dehydrogenase" evidence="7">
    <location>
        <begin position="22"/>
        <end position="482"/>
    </location>
</feature>
<organism evidence="8 9">
    <name type="scientific">Bionectria ochroleuca</name>
    <name type="common">Gliocladium roseum</name>
    <dbReference type="NCBI Taxonomy" id="29856"/>
    <lineage>
        <taxon>Eukaryota</taxon>
        <taxon>Fungi</taxon>
        <taxon>Dikarya</taxon>
        <taxon>Ascomycota</taxon>
        <taxon>Pezizomycotina</taxon>
        <taxon>Sordariomycetes</taxon>
        <taxon>Hypocreomycetidae</taxon>
        <taxon>Hypocreales</taxon>
        <taxon>Bionectriaceae</taxon>
        <taxon>Clonostachys</taxon>
    </lineage>
</organism>
<dbReference type="InterPro" id="IPR015590">
    <property type="entry name" value="Aldehyde_DH_dom"/>
</dbReference>
<dbReference type="InterPro" id="IPR016163">
    <property type="entry name" value="Ald_DH_C"/>
</dbReference>
<reference evidence="8 9" key="1">
    <citation type="submission" date="2019-06" db="EMBL/GenBank/DDBJ databases">
        <authorList>
            <person name="Broberg M."/>
        </authorList>
    </citation>
    <scope>NUCLEOTIDE SEQUENCE [LARGE SCALE GENOMIC DNA]</scope>
</reference>
<dbReference type="Gene3D" id="3.40.605.10">
    <property type="entry name" value="Aldehyde Dehydrogenase, Chain A, domain 1"/>
    <property type="match status" value="1"/>
</dbReference>
<evidence type="ECO:0000313" key="8">
    <source>
        <dbReference type="EMBL" id="VUC24188.1"/>
    </source>
</evidence>
<evidence type="ECO:0000256" key="4">
    <source>
        <dbReference type="ARBA" id="ARBA00049194"/>
    </source>
</evidence>
<dbReference type="EC" id="1.2.1.3" evidence="3"/>
<gene>
    <name evidence="8" type="ORF">CLO192961_LOCUS132743</name>
</gene>
<keyword evidence="9" id="KW-1185">Reference proteome</keyword>
<protein>
    <recommendedName>
        <fullName evidence="3">aldehyde dehydrogenase (NAD(+))</fullName>
        <ecNumber evidence="3">1.2.1.3</ecNumber>
    </recommendedName>
</protein>
<evidence type="ECO:0000256" key="3">
    <source>
        <dbReference type="ARBA" id="ARBA00024226"/>
    </source>
</evidence>
<accession>A0ABY6U1Q6</accession>
<comment type="catalytic activity">
    <reaction evidence="4">
        <text>an aldehyde + NAD(+) + H2O = a carboxylate + NADH + 2 H(+)</text>
        <dbReference type="Rhea" id="RHEA:16185"/>
        <dbReference type="ChEBI" id="CHEBI:15377"/>
        <dbReference type="ChEBI" id="CHEBI:15378"/>
        <dbReference type="ChEBI" id="CHEBI:17478"/>
        <dbReference type="ChEBI" id="CHEBI:29067"/>
        <dbReference type="ChEBI" id="CHEBI:57540"/>
        <dbReference type="ChEBI" id="CHEBI:57945"/>
        <dbReference type="EC" id="1.2.1.3"/>
    </reaction>
</comment>
<comment type="similarity">
    <text evidence="1 6">Belongs to the aldehyde dehydrogenase family.</text>
</comment>
<dbReference type="PROSITE" id="PS00687">
    <property type="entry name" value="ALDEHYDE_DEHYDR_GLU"/>
    <property type="match status" value="1"/>
</dbReference>
<evidence type="ECO:0000256" key="5">
    <source>
        <dbReference type="PROSITE-ProRule" id="PRU10007"/>
    </source>
</evidence>
<dbReference type="Pfam" id="PF00171">
    <property type="entry name" value="Aldedh"/>
    <property type="match status" value="1"/>
</dbReference>
<keyword evidence="2 6" id="KW-0560">Oxidoreductase</keyword>
<dbReference type="EMBL" id="CABFNS010000715">
    <property type="protein sequence ID" value="VUC24188.1"/>
    <property type="molecule type" value="Genomic_DNA"/>
</dbReference>
<dbReference type="Gene3D" id="3.40.309.10">
    <property type="entry name" value="Aldehyde Dehydrogenase, Chain A, domain 2"/>
    <property type="match status" value="1"/>
</dbReference>
<dbReference type="InterPro" id="IPR029510">
    <property type="entry name" value="Ald_DH_CS_GLU"/>
</dbReference>
<evidence type="ECO:0000259" key="7">
    <source>
        <dbReference type="Pfam" id="PF00171"/>
    </source>
</evidence>
<name>A0ABY6U1Q6_BIOOC</name>